<comment type="similarity">
    <text evidence="1">Belongs to the peroxin-13 family.</text>
</comment>
<keyword evidence="7" id="KW-0811">Translocation</keyword>
<organism evidence="16 17">
    <name type="scientific">Macrostomum lignano</name>
    <dbReference type="NCBI Taxonomy" id="282301"/>
    <lineage>
        <taxon>Eukaryota</taxon>
        <taxon>Metazoa</taxon>
        <taxon>Spiralia</taxon>
        <taxon>Lophotrochozoa</taxon>
        <taxon>Platyhelminthes</taxon>
        <taxon>Rhabditophora</taxon>
        <taxon>Macrostomorpha</taxon>
        <taxon>Macrostomida</taxon>
        <taxon>Macrostomidae</taxon>
        <taxon>Macrostomum</taxon>
    </lineage>
</organism>
<comment type="caution">
    <text evidence="16">The sequence shown here is derived from an EMBL/GenBank/DDBJ whole genome shotgun (WGS) entry which is preliminary data.</text>
</comment>
<evidence type="ECO:0000313" key="17">
    <source>
        <dbReference type="Proteomes" id="UP000215902"/>
    </source>
</evidence>
<evidence type="ECO:0000313" key="16">
    <source>
        <dbReference type="EMBL" id="PAA90065.1"/>
    </source>
</evidence>
<keyword evidence="5" id="KW-0653">Protein transport</keyword>
<evidence type="ECO:0000256" key="8">
    <source>
        <dbReference type="ARBA" id="ARBA00023136"/>
    </source>
</evidence>
<dbReference type="Pfam" id="PF04088">
    <property type="entry name" value="Peroxin-13_N"/>
    <property type="match status" value="1"/>
</dbReference>
<dbReference type="SMART" id="SM00326">
    <property type="entry name" value="SH3"/>
    <property type="match status" value="1"/>
</dbReference>
<dbReference type="SUPFAM" id="SSF50044">
    <property type="entry name" value="SH3-domain"/>
    <property type="match status" value="1"/>
</dbReference>
<keyword evidence="2 13" id="KW-0728">SH3 domain</keyword>
<evidence type="ECO:0000256" key="3">
    <source>
        <dbReference type="ARBA" id="ARBA00022448"/>
    </source>
</evidence>
<feature type="compositionally biased region" description="Basic and acidic residues" evidence="14">
    <location>
        <begin position="379"/>
        <end position="389"/>
    </location>
</feature>
<comment type="subcellular location">
    <subcellularLocation>
        <location evidence="12">Peroxisome membrane</location>
    </subcellularLocation>
</comment>
<feature type="compositionally biased region" description="Pro residues" evidence="14">
    <location>
        <begin position="367"/>
        <end position="376"/>
    </location>
</feature>
<gene>
    <name evidence="16" type="ORF">BOX15_Mlig009415g1</name>
</gene>
<dbReference type="EMBL" id="NIVC01000127">
    <property type="protein sequence ID" value="PAA90065.1"/>
    <property type="molecule type" value="Genomic_DNA"/>
</dbReference>
<protein>
    <recommendedName>
        <fullName evidence="11">Peroxisomal membrane protein PEX13</fullName>
    </recommendedName>
    <alternativeName>
        <fullName evidence="10">Peroxin-13</fullName>
    </alternativeName>
</protein>
<reference evidence="16 17" key="1">
    <citation type="submission" date="2017-06" db="EMBL/GenBank/DDBJ databases">
        <title>A platform for efficient transgenesis in Macrostomum lignano, a flatworm model organism for stem cell research.</title>
        <authorList>
            <person name="Berezikov E."/>
        </authorList>
    </citation>
    <scope>NUCLEOTIDE SEQUENCE [LARGE SCALE GENOMIC DNA]</scope>
    <source>
        <strain evidence="16">DV1</strain>
        <tissue evidence="16">Whole organism</tissue>
    </source>
</reference>
<evidence type="ECO:0000256" key="10">
    <source>
        <dbReference type="ARBA" id="ARBA00029693"/>
    </source>
</evidence>
<evidence type="ECO:0000256" key="1">
    <source>
        <dbReference type="ARBA" id="ARBA00006033"/>
    </source>
</evidence>
<evidence type="ECO:0000256" key="7">
    <source>
        <dbReference type="ARBA" id="ARBA00023010"/>
    </source>
</evidence>
<feature type="non-terminal residue" evidence="16">
    <location>
        <position position="1"/>
    </location>
</feature>
<evidence type="ECO:0000256" key="14">
    <source>
        <dbReference type="SAM" id="MobiDB-lite"/>
    </source>
</evidence>
<evidence type="ECO:0000256" key="12">
    <source>
        <dbReference type="ARBA" id="ARBA00046271"/>
    </source>
</evidence>
<dbReference type="GO" id="GO:0016560">
    <property type="term" value="P:protein import into peroxisome matrix, docking"/>
    <property type="evidence" value="ECO:0007669"/>
    <property type="project" value="InterPro"/>
</dbReference>
<feature type="region of interest" description="Disordered" evidence="14">
    <location>
        <begin position="1"/>
        <end position="72"/>
    </location>
</feature>
<feature type="domain" description="SH3" evidence="15">
    <location>
        <begin position="299"/>
        <end position="364"/>
    </location>
</feature>
<dbReference type="InterPro" id="IPR001452">
    <property type="entry name" value="SH3_domain"/>
</dbReference>
<evidence type="ECO:0000256" key="5">
    <source>
        <dbReference type="ARBA" id="ARBA00022927"/>
    </source>
</evidence>
<dbReference type="STRING" id="282301.A0A267GVN8"/>
<proteinExistence type="inferred from homology"/>
<dbReference type="PANTHER" id="PTHR19332:SF1">
    <property type="entry name" value="PEROXISOMAL MEMBRANE PROTEIN PEX13"/>
    <property type="match status" value="1"/>
</dbReference>
<keyword evidence="3" id="KW-0813">Transport</keyword>
<keyword evidence="9" id="KW-0576">Peroxisome</keyword>
<dbReference type="Gene3D" id="2.30.30.40">
    <property type="entry name" value="SH3 Domains"/>
    <property type="match status" value="1"/>
</dbReference>
<evidence type="ECO:0000256" key="9">
    <source>
        <dbReference type="ARBA" id="ARBA00023140"/>
    </source>
</evidence>
<dbReference type="GO" id="GO:1990429">
    <property type="term" value="C:peroxisomal importomer complex"/>
    <property type="evidence" value="ECO:0007669"/>
    <property type="project" value="TreeGrafter"/>
</dbReference>
<accession>A0A267GVN8</accession>
<dbReference type="Proteomes" id="UP000215902">
    <property type="component" value="Unassembled WGS sequence"/>
</dbReference>
<evidence type="ECO:0000259" key="15">
    <source>
        <dbReference type="PROSITE" id="PS50002"/>
    </source>
</evidence>
<keyword evidence="6" id="KW-1133">Transmembrane helix</keyword>
<evidence type="ECO:0000256" key="13">
    <source>
        <dbReference type="PROSITE-ProRule" id="PRU00192"/>
    </source>
</evidence>
<keyword evidence="17" id="KW-1185">Reference proteome</keyword>
<sequence length="389" mass="38076">TDQPPPSPPSSGVGSGDLQRRPAGSSDSFQHPFLPPQPPAAGLASGGIGGSSDPLLGPLPPPVPPRSASAASPALATGYSPFGYGGFGAASAMPFLHGGFGGLGGGGGFGGLGGGGGVGGLAGAAGGVGLTQQMEASLRPAFESLHAVVSTVSSVAVMLESCYFALSQSVRALAALGDQFGRAGAAVRALLGSGVRRLWRLISLALYAAGLTERLPAAPIASSAGAAASPSVAAAGQSAGGSVGGASGSGGRTLLFLAAAMAGPLLLLRLAAGASSQTLAAAALANNNDPSTAWSRGEGEHYTARALYSFNRTVADELTVQAGDRLLVAPKRLQPDVPNWLLAACPATRASGLVPAAYVKVLSAVRPAPPPPPQSKPPSDCEDKDAKIV</sequence>
<evidence type="ECO:0000256" key="11">
    <source>
        <dbReference type="ARBA" id="ARBA00034535"/>
    </source>
</evidence>
<dbReference type="GO" id="GO:0005778">
    <property type="term" value="C:peroxisomal membrane"/>
    <property type="evidence" value="ECO:0007669"/>
    <property type="project" value="UniProtKB-SubCell"/>
</dbReference>
<evidence type="ECO:0000256" key="6">
    <source>
        <dbReference type="ARBA" id="ARBA00022989"/>
    </source>
</evidence>
<evidence type="ECO:0000256" key="4">
    <source>
        <dbReference type="ARBA" id="ARBA00022692"/>
    </source>
</evidence>
<dbReference type="OrthoDB" id="10037838at2759"/>
<keyword evidence="4" id="KW-0812">Transmembrane</keyword>
<dbReference type="AlphaFoldDB" id="A0A267GVN8"/>
<dbReference type="PANTHER" id="PTHR19332">
    <property type="entry name" value="PEROXISOMAL MEMBRANE PROTEIN PEX13"/>
    <property type="match status" value="1"/>
</dbReference>
<dbReference type="PROSITE" id="PS50002">
    <property type="entry name" value="SH3"/>
    <property type="match status" value="1"/>
</dbReference>
<keyword evidence="8" id="KW-0472">Membrane</keyword>
<dbReference type="InterPro" id="IPR035463">
    <property type="entry name" value="Pex13"/>
</dbReference>
<dbReference type="InterPro" id="IPR036028">
    <property type="entry name" value="SH3-like_dom_sf"/>
</dbReference>
<name>A0A267GVN8_9PLAT</name>
<evidence type="ECO:0000256" key="2">
    <source>
        <dbReference type="ARBA" id="ARBA00022443"/>
    </source>
</evidence>
<dbReference type="InterPro" id="IPR007223">
    <property type="entry name" value="Peroxin-13_N"/>
</dbReference>
<feature type="region of interest" description="Disordered" evidence="14">
    <location>
        <begin position="366"/>
        <end position="389"/>
    </location>
</feature>